<accession>A0ACC7M4H9</accession>
<evidence type="ECO:0000313" key="2">
    <source>
        <dbReference type="Proteomes" id="UP001168096"/>
    </source>
</evidence>
<dbReference type="Proteomes" id="UP001168096">
    <property type="component" value="Unassembled WGS sequence"/>
</dbReference>
<sequence length="264" mass="28437">MTFAPLLDIVNLIPRGLILPPASLFLVIVIGLVLWRRRPRAGRIVAGTGFALLAFLSTTGGAALLVAPLERLTAPLQEPERAGAQAIVVLAAGRVRHAPEYGDRDIPDYIALARLRYAAHLQRKTGLPILVSGGNGGVDKGNRTASEADSMAAALREDFGVPVKWLEDRSGDTAENAAFSAAILRADGIHRILLVTDAMHMPRASAVFARAGLDVVSAPTMFFGRQPLSIHAWVPSAEGMRRSWYATYEWIGLAWYRVRAAGGR</sequence>
<proteinExistence type="predicted"/>
<name>A0ACC7M4H9_9BURK</name>
<reference evidence="1" key="1">
    <citation type="submission" date="2024-11" db="EMBL/GenBank/DDBJ databases">
        <title>Description of Massilia orientalis sp. nov., isolated from rhizosphere soil of Ageratina adenophora.</title>
        <authorList>
            <person name="Wang Y."/>
        </authorList>
    </citation>
    <scope>NUCLEOTIDE SEQUENCE</scope>
    <source>
        <strain evidence="1">YIM B02787</strain>
    </source>
</reference>
<gene>
    <name evidence="1" type="ORF">QPK29_004225</name>
</gene>
<keyword evidence="2" id="KW-1185">Reference proteome</keyword>
<evidence type="ECO:0000313" key="1">
    <source>
        <dbReference type="EMBL" id="MFJ1466907.1"/>
    </source>
</evidence>
<protein>
    <submittedName>
        <fullName evidence="1">YdcF family protein</fullName>
    </submittedName>
</protein>
<dbReference type="EMBL" id="JASNRB020000002">
    <property type="protein sequence ID" value="MFJ1466907.1"/>
    <property type="molecule type" value="Genomic_DNA"/>
</dbReference>
<comment type="caution">
    <text evidence="1">The sequence shown here is derived from an EMBL/GenBank/DDBJ whole genome shotgun (WGS) entry which is preliminary data.</text>
</comment>
<organism evidence="1 2">
    <name type="scientific">Massilia orientalis</name>
    <dbReference type="NCBI Taxonomy" id="3050128"/>
    <lineage>
        <taxon>Bacteria</taxon>
        <taxon>Pseudomonadati</taxon>
        <taxon>Pseudomonadota</taxon>
        <taxon>Betaproteobacteria</taxon>
        <taxon>Burkholderiales</taxon>
        <taxon>Oxalobacteraceae</taxon>
        <taxon>Telluria group</taxon>
        <taxon>Massilia</taxon>
    </lineage>
</organism>